<dbReference type="InterPro" id="IPR048876">
    <property type="entry name" value="BipA_C"/>
</dbReference>
<dbReference type="InterPro" id="IPR005225">
    <property type="entry name" value="Small_GTP-bd"/>
</dbReference>
<dbReference type="Pfam" id="PF00679">
    <property type="entry name" value="EFG_C"/>
    <property type="match status" value="1"/>
</dbReference>
<dbReference type="InterPro" id="IPR009000">
    <property type="entry name" value="Transl_B-barrel_sf"/>
</dbReference>
<dbReference type="Gene3D" id="2.40.50.250">
    <property type="entry name" value="bipa protein"/>
    <property type="match status" value="1"/>
</dbReference>
<proteinExistence type="predicted"/>
<dbReference type="SUPFAM" id="SSF50447">
    <property type="entry name" value="Translation proteins"/>
    <property type="match status" value="1"/>
</dbReference>
<dbReference type="EMBL" id="MNZO01000001">
    <property type="protein sequence ID" value="OIP87967.1"/>
    <property type="molecule type" value="Genomic_DNA"/>
</dbReference>
<name>A0A1J5I473_9BACT</name>
<organism evidence="3 4">
    <name type="scientific">Candidatus Shapirobacteria bacterium CG2_30_35_20</name>
    <dbReference type="NCBI Taxonomy" id="1805376"/>
    <lineage>
        <taxon>Bacteria</taxon>
        <taxon>Candidatus Shapironibacteriota</taxon>
    </lineage>
</organism>
<accession>A0A1J5I473</accession>
<dbReference type="SUPFAM" id="SSF52540">
    <property type="entry name" value="P-loop containing nucleoside triphosphate hydrolases"/>
    <property type="match status" value="1"/>
</dbReference>
<gene>
    <name evidence="3" type="ORF">AUK05_00025</name>
</gene>
<dbReference type="GO" id="GO:1990904">
    <property type="term" value="C:ribonucleoprotein complex"/>
    <property type="evidence" value="ECO:0007669"/>
    <property type="project" value="TreeGrafter"/>
</dbReference>
<dbReference type="InterPro" id="IPR047041">
    <property type="entry name" value="BipA_GTP-bd_dom"/>
</dbReference>
<reference evidence="3 4" key="1">
    <citation type="journal article" date="2016" name="Environ. Microbiol.">
        <title>Genomic resolution of a cold subsurface aquifer community provides metabolic insights for novel microbes adapted to high CO concentrations.</title>
        <authorList>
            <person name="Probst A.J."/>
            <person name="Castelle C.J."/>
            <person name="Singh A."/>
            <person name="Brown C.T."/>
            <person name="Anantharaman K."/>
            <person name="Sharon I."/>
            <person name="Hug L.A."/>
            <person name="Burstein D."/>
            <person name="Emerson J.B."/>
            <person name="Thomas B.C."/>
            <person name="Banfield J.F."/>
        </authorList>
    </citation>
    <scope>NUCLEOTIDE SEQUENCE [LARGE SCALE GENOMIC DNA]</scope>
    <source>
        <strain evidence="3">CG2_30_35_20</strain>
    </source>
</reference>
<dbReference type="GO" id="GO:0005829">
    <property type="term" value="C:cytosol"/>
    <property type="evidence" value="ECO:0007669"/>
    <property type="project" value="TreeGrafter"/>
</dbReference>
<dbReference type="STRING" id="1805376.AUK05_00025"/>
<dbReference type="PROSITE" id="PS00301">
    <property type="entry name" value="G_TR_1"/>
    <property type="match status" value="1"/>
</dbReference>
<dbReference type="FunFam" id="3.40.50.300:FF:000055">
    <property type="entry name" value="GTP-binding protein TypA"/>
    <property type="match status" value="1"/>
</dbReference>
<dbReference type="PANTHER" id="PTHR42908">
    <property type="entry name" value="TRANSLATION ELONGATION FACTOR-RELATED"/>
    <property type="match status" value="1"/>
</dbReference>
<dbReference type="PANTHER" id="PTHR42908:SF8">
    <property type="entry name" value="TR-TYPE G DOMAIN-CONTAINING PROTEIN"/>
    <property type="match status" value="1"/>
</dbReference>
<evidence type="ECO:0000313" key="3">
    <source>
        <dbReference type="EMBL" id="OIP87967.1"/>
    </source>
</evidence>
<dbReference type="InterPro" id="IPR027417">
    <property type="entry name" value="P-loop_NTPase"/>
</dbReference>
<dbReference type="InterPro" id="IPR035647">
    <property type="entry name" value="EFG_III/V"/>
</dbReference>
<dbReference type="InterPro" id="IPR000795">
    <property type="entry name" value="T_Tr_GTP-bd_dom"/>
</dbReference>
<dbReference type="NCBIfam" id="TIGR00231">
    <property type="entry name" value="small_GTP"/>
    <property type="match status" value="1"/>
</dbReference>
<evidence type="ECO:0000313" key="4">
    <source>
        <dbReference type="Proteomes" id="UP000182344"/>
    </source>
</evidence>
<feature type="domain" description="Tr-type G" evidence="2">
    <location>
        <begin position="5"/>
        <end position="205"/>
    </location>
</feature>
<dbReference type="GO" id="GO:0003924">
    <property type="term" value="F:GTPase activity"/>
    <property type="evidence" value="ECO:0007669"/>
    <property type="project" value="InterPro"/>
</dbReference>
<dbReference type="CDD" id="cd01891">
    <property type="entry name" value="TypA_BipA"/>
    <property type="match status" value="1"/>
</dbReference>
<dbReference type="GO" id="GO:0005525">
    <property type="term" value="F:GTP binding"/>
    <property type="evidence" value="ECO:0007669"/>
    <property type="project" value="UniProtKB-KW"/>
</dbReference>
<keyword evidence="1" id="KW-0547">Nucleotide-binding</keyword>
<dbReference type="Pfam" id="PF21018">
    <property type="entry name" value="BipA_C"/>
    <property type="match status" value="1"/>
</dbReference>
<dbReference type="Gene3D" id="3.30.70.240">
    <property type="match status" value="1"/>
</dbReference>
<dbReference type="InterPro" id="IPR042116">
    <property type="entry name" value="TypA/BipA_C"/>
</dbReference>
<dbReference type="Gene3D" id="2.40.30.10">
    <property type="entry name" value="Translation factors"/>
    <property type="match status" value="1"/>
</dbReference>
<dbReference type="Gene3D" id="3.40.50.300">
    <property type="entry name" value="P-loop containing nucleotide triphosphate hydrolases"/>
    <property type="match status" value="1"/>
</dbReference>
<protein>
    <recommendedName>
        <fullName evidence="2">Tr-type G domain-containing protein</fullName>
    </recommendedName>
</protein>
<dbReference type="SUPFAM" id="SSF54980">
    <property type="entry name" value="EF-G C-terminal domain-like"/>
    <property type="match status" value="2"/>
</dbReference>
<dbReference type="Pfam" id="PF00009">
    <property type="entry name" value="GTP_EFTU"/>
    <property type="match status" value="1"/>
</dbReference>
<dbReference type="PRINTS" id="PR00315">
    <property type="entry name" value="ELONGATNFCT"/>
</dbReference>
<dbReference type="InterPro" id="IPR031157">
    <property type="entry name" value="G_TR_CS"/>
</dbReference>
<dbReference type="Proteomes" id="UP000182344">
    <property type="component" value="Unassembled WGS sequence"/>
</dbReference>
<dbReference type="PROSITE" id="PS51722">
    <property type="entry name" value="G_TR_2"/>
    <property type="match status" value="1"/>
</dbReference>
<evidence type="ECO:0000259" key="2">
    <source>
        <dbReference type="PROSITE" id="PS51722"/>
    </source>
</evidence>
<keyword evidence="1" id="KW-0342">GTP-binding</keyword>
<sequence>MPSLTDIRNVAVIAHVDHGKTTLVDALLKQTHTFRDNQEEMTRDRIMDSNDLEREKGITILSKNTSVVYKGVKINIIDTPGHADFGGEVERILNMADAALLIVDAAEGPLSQTKFVLKKALEAGLKVILVINKIDRKDARVAEVIRDSENLFLTLAGDDDALDFPIVYAIGREGKCWNAMPSDMSAPGDTTPLFETILKYVPNSMINVDRPFQMQISAFEKNEYLGNLALGRIIQGKVKKGDFVSLLNHDQKLVSNFKIEKMFVNEGIQKVEASEASSGEVIYVAGNSNIKIGQTITDTHYQVALKAIEISEPTIKASFGPNTGIFAKDEAKFLTSRELKERLAQEMETNLGMKIEVDHNDSIRMIVAGRGELHLAILIEKLRREGYALEVGKPEVIYKEVEGKTFEPFTEVTIVVDDDHVGVVTSEMGKRKGLMLDMTTDEKYGTKMIYKISERNALGLRSRLIADTRGMVSLTFLSLGYEPKGDGVQKVRNGVIITDRSGKALAFGLNIAQKRGITFIAPTEDVYEGQIVGLRPVEGDLEMNICKGKQLTNMRSSGNDDAITLAPAVKYSIEEALDFIENDELIDITPKNVRLRKKYLTKTDRVRNARKL</sequence>
<dbReference type="Gene3D" id="3.30.70.870">
    <property type="entry name" value="Elongation Factor G (Translational Gtpase), domain 3"/>
    <property type="match status" value="1"/>
</dbReference>
<dbReference type="InterPro" id="IPR000640">
    <property type="entry name" value="EFG_V-like"/>
</dbReference>
<comment type="caution">
    <text evidence="3">The sequence shown here is derived from an EMBL/GenBank/DDBJ whole genome shotgun (WGS) entry which is preliminary data.</text>
</comment>
<evidence type="ECO:0000256" key="1">
    <source>
        <dbReference type="ARBA" id="ARBA00023134"/>
    </source>
</evidence>
<dbReference type="AlphaFoldDB" id="A0A1J5I473"/>